<evidence type="ECO:0000256" key="6">
    <source>
        <dbReference type="ARBA" id="ARBA00022679"/>
    </source>
</evidence>
<dbReference type="PANTHER" id="PTHR21528:SF0">
    <property type="entry name" value="DEHYDRODOLICHYL DIPHOSPHATE SYNTHASE COMPLEX SUBUNIT NUS1"/>
    <property type="match status" value="1"/>
</dbReference>
<evidence type="ECO:0000256" key="10">
    <source>
        <dbReference type="ARBA" id="ARBA00022989"/>
    </source>
</evidence>
<evidence type="ECO:0000256" key="13">
    <source>
        <dbReference type="SAM" id="Phobius"/>
    </source>
</evidence>
<dbReference type="GO" id="GO:1904423">
    <property type="term" value="C:dehydrodolichyl diphosphate synthase complex"/>
    <property type="evidence" value="ECO:0007669"/>
    <property type="project" value="InterPro"/>
</dbReference>
<keyword evidence="8" id="KW-0256">Endoplasmic reticulum</keyword>
<evidence type="ECO:0000256" key="9">
    <source>
        <dbReference type="ARBA" id="ARBA00022842"/>
    </source>
</evidence>
<dbReference type="AlphaFoldDB" id="A0A9N9Y6Z0"/>
<keyword evidence="10 13" id="KW-1133">Transmembrane helix</keyword>
<comment type="caution">
    <text evidence="14">The sequence shown here is derived from an EMBL/GenBank/DDBJ whole genome shotgun (WGS) entry which is preliminary data.</text>
</comment>
<accession>A0A9N9Y6Z0</accession>
<evidence type="ECO:0000256" key="2">
    <source>
        <dbReference type="ARBA" id="ARBA00004586"/>
    </source>
</evidence>
<feature type="transmembrane region" description="Helical" evidence="13">
    <location>
        <begin position="61"/>
        <end position="82"/>
    </location>
</feature>
<evidence type="ECO:0000256" key="11">
    <source>
        <dbReference type="ARBA" id="ARBA00023136"/>
    </source>
</evidence>
<dbReference type="Gene3D" id="3.40.1180.10">
    <property type="entry name" value="Decaprenyl diphosphate synthase-like"/>
    <property type="match status" value="1"/>
</dbReference>
<evidence type="ECO:0000313" key="15">
    <source>
        <dbReference type="Proteomes" id="UP000754883"/>
    </source>
</evidence>
<reference evidence="14" key="1">
    <citation type="submission" date="2021-10" db="EMBL/GenBank/DDBJ databases">
        <authorList>
            <person name="Piombo E."/>
        </authorList>
    </citation>
    <scope>NUCLEOTIDE SEQUENCE</scope>
</reference>
<organism evidence="14 15">
    <name type="scientific">Clonostachys byssicola</name>
    <dbReference type="NCBI Taxonomy" id="160290"/>
    <lineage>
        <taxon>Eukaryota</taxon>
        <taxon>Fungi</taxon>
        <taxon>Dikarya</taxon>
        <taxon>Ascomycota</taxon>
        <taxon>Pezizomycotina</taxon>
        <taxon>Sordariomycetes</taxon>
        <taxon>Hypocreomycetidae</taxon>
        <taxon>Hypocreales</taxon>
        <taxon>Bionectriaceae</taxon>
        <taxon>Clonostachys</taxon>
    </lineage>
</organism>
<keyword evidence="9" id="KW-0460">Magnesium</keyword>
<dbReference type="SUPFAM" id="SSF64005">
    <property type="entry name" value="Undecaprenyl diphosphate synthase"/>
    <property type="match status" value="1"/>
</dbReference>
<keyword evidence="6" id="KW-0808">Transferase</keyword>
<sequence length="326" mass="37329">MPMSTTFKKAYRADASKDHTLLTPQQRRYLFETNLPAMNEPSRPRTNSTTQRKSRLGVRKFIKTQLYVFIFALMHGIFSLYIRTRQAWNVVGYQMSSVLFYHHATPQYIQKDVTGLSKMPKHLSAILRTENPRLSADLDRLIDETAELATWCACAGIPMLSVYEKTGVLKKHMPRLYQAVIQKLAFYYGGEHPSLSLTCPHQESYSSPNVNTKESIGHLRLHLISSQDGRDSMVDLTRTLADMSQRGKLSPQDISMDLINAELSEGVMAEPDLLILFSPHIELSSYPPWQIRLTEIFCLQDNESFSYQVFIKALRNFASAQMRRGK</sequence>
<evidence type="ECO:0000256" key="3">
    <source>
        <dbReference type="ARBA" id="ARBA00004922"/>
    </source>
</evidence>
<evidence type="ECO:0000256" key="4">
    <source>
        <dbReference type="ARBA" id="ARBA00005432"/>
    </source>
</evidence>
<dbReference type="Pfam" id="PF01255">
    <property type="entry name" value="Prenyltransf"/>
    <property type="match status" value="1"/>
</dbReference>
<evidence type="ECO:0000256" key="12">
    <source>
        <dbReference type="ARBA" id="ARBA00047353"/>
    </source>
</evidence>
<comment type="pathway">
    <text evidence="3">Protein modification; protein glycosylation.</text>
</comment>
<comment type="catalytic activity">
    <reaction evidence="12">
        <text>n isopentenyl diphosphate + (2E,6E)-farnesyl diphosphate = a di-trans,poly-cis-polyprenyl diphosphate + n diphosphate</text>
        <dbReference type="Rhea" id="RHEA:53008"/>
        <dbReference type="Rhea" id="RHEA-COMP:19494"/>
        <dbReference type="ChEBI" id="CHEBI:33019"/>
        <dbReference type="ChEBI" id="CHEBI:128769"/>
        <dbReference type="ChEBI" id="CHEBI:136960"/>
        <dbReference type="ChEBI" id="CHEBI:175763"/>
        <dbReference type="EC" id="2.5.1.87"/>
    </reaction>
</comment>
<dbReference type="Proteomes" id="UP000754883">
    <property type="component" value="Unassembled WGS sequence"/>
</dbReference>
<dbReference type="EC" id="2.5.1.87" evidence="5"/>
<proteinExistence type="inferred from homology"/>
<keyword evidence="15" id="KW-1185">Reference proteome</keyword>
<keyword evidence="7 13" id="KW-0812">Transmembrane</keyword>
<name>A0A9N9Y6Z0_9HYPO</name>
<dbReference type="EMBL" id="CABFNO020001560">
    <property type="protein sequence ID" value="CAH0001078.1"/>
    <property type="molecule type" value="Genomic_DNA"/>
</dbReference>
<protein>
    <recommendedName>
        <fullName evidence="5">ditrans,polycis-polyprenyl diphosphate synthase [(2E,6E)-farnesyldiphosphate specific]</fullName>
        <ecNumber evidence="5">2.5.1.87</ecNumber>
    </recommendedName>
</protein>
<dbReference type="InterPro" id="IPR001441">
    <property type="entry name" value="UPP_synth-like"/>
</dbReference>
<evidence type="ECO:0000256" key="7">
    <source>
        <dbReference type="ARBA" id="ARBA00022692"/>
    </source>
</evidence>
<evidence type="ECO:0000256" key="1">
    <source>
        <dbReference type="ARBA" id="ARBA00001946"/>
    </source>
</evidence>
<dbReference type="GO" id="GO:0045547">
    <property type="term" value="F:ditrans,polycis-polyprenyl diphosphate synthase [(2E,6E)-farnesyl diphosphate specific] activity"/>
    <property type="evidence" value="ECO:0007669"/>
    <property type="project" value="UniProtKB-EC"/>
</dbReference>
<comment type="subcellular location">
    <subcellularLocation>
        <location evidence="2">Endoplasmic reticulum membrane</location>
    </subcellularLocation>
</comment>
<dbReference type="InterPro" id="IPR036424">
    <property type="entry name" value="UPP_synth-like_sf"/>
</dbReference>
<evidence type="ECO:0000256" key="5">
    <source>
        <dbReference type="ARBA" id="ARBA00012596"/>
    </source>
</evidence>
<dbReference type="PANTHER" id="PTHR21528">
    <property type="entry name" value="DEHYDRODOLICHYL DIPHOSPHATE SYNTHASE COMPLEX SUBUNIT NUS1"/>
    <property type="match status" value="1"/>
</dbReference>
<evidence type="ECO:0000313" key="14">
    <source>
        <dbReference type="EMBL" id="CAH0001078.1"/>
    </source>
</evidence>
<evidence type="ECO:0000256" key="8">
    <source>
        <dbReference type="ARBA" id="ARBA00022824"/>
    </source>
</evidence>
<dbReference type="GO" id="GO:0005789">
    <property type="term" value="C:endoplasmic reticulum membrane"/>
    <property type="evidence" value="ECO:0007669"/>
    <property type="project" value="UniProtKB-SubCell"/>
</dbReference>
<dbReference type="InterPro" id="IPR038887">
    <property type="entry name" value="Nus1/NgBR"/>
</dbReference>
<comment type="cofactor">
    <cofactor evidence="1">
        <name>Mg(2+)</name>
        <dbReference type="ChEBI" id="CHEBI:18420"/>
    </cofactor>
</comment>
<gene>
    <name evidence="14" type="ORF">CBYS24578_00001291</name>
</gene>
<keyword evidence="11 13" id="KW-0472">Membrane</keyword>
<comment type="similarity">
    <text evidence="4">Belongs to the UPP synthase family.</text>
</comment>
<dbReference type="OrthoDB" id="19639at2759"/>